<evidence type="ECO:0000256" key="4">
    <source>
        <dbReference type="ARBA" id="ARBA00022475"/>
    </source>
</evidence>
<dbReference type="GO" id="GO:0005886">
    <property type="term" value="C:plasma membrane"/>
    <property type="evidence" value="ECO:0007669"/>
    <property type="project" value="UniProtKB-SubCell"/>
</dbReference>
<gene>
    <name evidence="9" type="ORF">ETD85_39055</name>
</gene>
<dbReference type="GO" id="GO:0015833">
    <property type="term" value="P:peptide transport"/>
    <property type="evidence" value="ECO:0007669"/>
    <property type="project" value="InterPro"/>
</dbReference>
<dbReference type="InterPro" id="IPR013563">
    <property type="entry name" value="Oligopep_ABC_C"/>
</dbReference>
<dbReference type="AlphaFoldDB" id="A0A5S4G348"/>
<dbReference type="InterPro" id="IPR050388">
    <property type="entry name" value="ABC_Ni/Peptide_Import"/>
</dbReference>
<organism evidence="9 10">
    <name type="scientific">Nonomuraea zeae</name>
    <dbReference type="NCBI Taxonomy" id="1642303"/>
    <lineage>
        <taxon>Bacteria</taxon>
        <taxon>Bacillati</taxon>
        <taxon>Actinomycetota</taxon>
        <taxon>Actinomycetes</taxon>
        <taxon>Streptosporangiales</taxon>
        <taxon>Streptosporangiaceae</taxon>
        <taxon>Nonomuraea</taxon>
    </lineage>
</organism>
<dbReference type="PANTHER" id="PTHR43297">
    <property type="entry name" value="OLIGOPEPTIDE TRANSPORT ATP-BINDING PROTEIN APPD"/>
    <property type="match status" value="1"/>
</dbReference>
<evidence type="ECO:0000256" key="3">
    <source>
        <dbReference type="ARBA" id="ARBA00022448"/>
    </source>
</evidence>
<comment type="subcellular location">
    <subcellularLocation>
        <location evidence="1">Cell membrane</location>
        <topology evidence="1">Peripheral membrane protein</topology>
    </subcellularLocation>
</comment>
<dbReference type="OrthoDB" id="9809030at2"/>
<accession>A0A5S4G348</accession>
<keyword evidence="5" id="KW-0547">Nucleotide-binding</keyword>
<evidence type="ECO:0000313" key="10">
    <source>
        <dbReference type="Proteomes" id="UP000306628"/>
    </source>
</evidence>
<dbReference type="SUPFAM" id="SSF52540">
    <property type="entry name" value="P-loop containing nucleoside triphosphate hydrolases"/>
    <property type="match status" value="1"/>
</dbReference>
<dbReference type="Pfam" id="PF08352">
    <property type="entry name" value="oligo_HPY"/>
    <property type="match status" value="1"/>
</dbReference>
<dbReference type="InterPro" id="IPR003593">
    <property type="entry name" value="AAA+_ATPase"/>
</dbReference>
<dbReference type="CDD" id="cd03257">
    <property type="entry name" value="ABC_NikE_OppD_transporters"/>
    <property type="match status" value="1"/>
</dbReference>
<reference evidence="9 10" key="1">
    <citation type="submission" date="2019-05" db="EMBL/GenBank/DDBJ databases">
        <title>Draft genome sequence of Nonomuraea zeae DSM 100528.</title>
        <authorList>
            <person name="Saricaoglu S."/>
            <person name="Isik K."/>
        </authorList>
    </citation>
    <scope>NUCLEOTIDE SEQUENCE [LARGE SCALE GENOMIC DNA]</scope>
    <source>
        <strain evidence="9 10">DSM 100528</strain>
    </source>
</reference>
<dbReference type="EMBL" id="VCKX01000168">
    <property type="protein sequence ID" value="TMR27437.1"/>
    <property type="molecule type" value="Genomic_DNA"/>
</dbReference>
<comment type="caution">
    <text evidence="9">The sequence shown here is derived from an EMBL/GenBank/DDBJ whole genome shotgun (WGS) entry which is preliminary data.</text>
</comment>
<dbReference type="PANTHER" id="PTHR43297:SF2">
    <property type="entry name" value="DIPEPTIDE TRANSPORT ATP-BINDING PROTEIN DPPD"/>
    <property type="match status" value="1"/>
</dbReference>
<keyword evidence="6 9" id="KW-0067">ATP-binding</keyword>
<evidence type="ECO:0000259" key="8">
    <source>
        <dbReference type="PROSITE" id="PS50893"/>
    </source>
</evidence>
<dbReference type="NCBIfam" id="TIGR01727">
    <property type="entry name" value="oligo_HPY"/>
    <property type="match status" value="1"/>
</dbReference>
<dbReference type="FunFam" id="3.40.50.300:FF:000016">
    <property type="entry name" value="Oligopeptide ABC transporter ATP-binding component"/>
    <property type="match status" value="1"/>
</dbReference>
<evidence type="ECO:0000256" key="5">
    <source>
        <dbReference type="ARBA" id="ARBA00022741"/>
    </source>
</evidence>
<dbReference type="Pfam" id="PF00005">
    <property type="entry name" value="ABC_tran"/>
    <property type="match status" value="1"/>
</dbReference>
<comment type="similarity">
    <text evidence="2">Belongs to the ABC transporter superfamily.</text>
</comment>
<sequence length="364" mass="37660">MTDPSSREALLEVRDLRCHLPGDQGVVRAVDGVSLTLGAGRVLGLVGESGCGKSTLVRALVGASAPGAAVSGSISLAGAVLTAMPPEARRAFVGRHAGMVFQDPMSALNPVVPVGRQIGEAVRHHLGLSRAAARDRAAELLEKVGVPDPARRLKHYPHQFSGGLRQRITIAMALSCDPALLIADEATTALDVTVQRQILDLLAELAGERGMGLILVSHDLGVIAGRADETAVMYAGRIVERGPTREVFARPRHRYTEALLGAIPRLDAPPHARLRVIPGAPPDLAAPPSGCAFAPRCPAVRPSCRAAPPPLAEGEPGAHAHACLYPPGAEPATDATTETTAATTAEISAEITAGARRQEGGDAG</sequence>
<dbReference type="SMART" id="SM00382">
    <property type="entry name" value="AAA"/>
    <property type="match status" value="1"/>
</dbReference>
<evidence type="ECO:0000256" key="6">
    <source>
        <dbReference type="ARBA" id="ARBA00022840"/>
    </source>
</evidence>
<dbReference type="Proteomes" id="UP000306628">
    <property type="component" value="Unassembled WGS sequence"/>
</dbReference>
<evidence type="ECO:0000256" key="2">
    <source>
        <dbReference type="ARBA" id="ARBA00005417"/>
    </source>
</evidence>
<proteinExistence type="inferred from homology"/>
<evidence type="ECO:0000256" key="1">
    <source>
        <dbReference type="ARBA" id="ARBA00004202"/>
    </source>
</evidence>
<feature type="domain" description="ABC transporter" evidence="8">
    <location>
        <begin position="11"/>
        <end position="260"/>
    </location>
</feature>
<keyword evidence="3" id="KW-0813">Transport</keyword>
<protein>
    <submittedName>
        <fullName evidence="9">ABC transporter ATP-binding protein</fullName>
    </submittedName>
</protein>
<dbReference type="Gene3D" id="3.40.50.300">
    <property type="entry name" value="P-loop containing nucleotide triphosphate hydrolases"/>
    <property type="match status" value="1"/>
</dbReference>
<evidence type="ECO:0000256" key="7">
    <source>
        <dbReference type="ARBA" id="ARBA00023136"/>
    </source>
</evidence>
<keyword evidence="7" id="KW-0472">Membrane</keyword>
<dbReference type="RefSeq" id="WP_138694861.1">
    <property type="nucleotide sequence ID" value="NZ_JBHSAZ010000052.1"/>
</dbReference>
<name>A0A5S4G348_9ACTN</name>
<dbReference type="GO" id="GO:0005524">
    <property type="term" value="F:ATP binding"/>
    <property type="evidence" value="ECO:0007669"/>
    <property type="project" value="UniProtKB-KW"/>
</dbReference>
<dbReference type="InterPro" id="IPR003439">
    <property type="entry name" value="ABC_transporter-like_ATP-bd"/>
</dbReference>
<keyword evidence="4" id="KW-1003">Cell membrane</keyword>
<evidence type="ECO:0000313" key="9">
    <source>
        <dbReference type="EMBL" id="TMR27437.1"/>
    </source>
</evidence>
<dbReference type="InterPro" id="IPR027417">
    <property type="entry name" value="P-loop_NTPase"/>
</dbReference>
<keyword evidence="10" id="KW-1185">Reference proteome</keyword>
<dbReference type="GO" id="GO:0016887">
    <property type="term" value="F:ATP hydrolysis activity"/>
    <property type="evidence" value="ECO:0007669"/>
    <property type="project" value="InterPro"/>
</dbReference>
<dbReference type="PROSITE" id="PS50893">
    <property type="entry name" value="ABC_TRANSPORTER_2"/>
    <property type="match status" value="1"/>
</dbReference>